<keyword evidence="4" id="KW-1185">Reference proteome</keyword>
<sequence length="286" mass="32336">MAFLDAFKFGKGPWDPSHRYETSWLLPPWLLFACRALFSLYAFVDLFFTLGWTCTHASAGGCQTARRTFSYFTVLTYWGIAFYFAVSATHTLTYILSRGRSSLLARLPRPLQALHALYYTSVTTLPFLVTVVAWTLLFTGRWFPETYDAWSNVSQHALNSAFALFELVFARAAPPPWVHVLGLILILLGYLAVAFITVADQGWYTYRFLDHDKVGGRGFVAAYILGIAVGIIVIFALVWGLIHLRVWVTEKKLGMEGKFVAETNTAEETDLERGTTQETKEQERKG</sequence>
<evidence type="ECO:0000256" key="1">
    <source>
        <dbReference type="SAM" id="MobiDB-lite"/>
    </source>
</evidence>
<dbReference type="GO" id="GO:0016020">
    <property type="term" value="C:membrane"/>
    <property type="evidence" value="ECO:0007669"/>
    <property type="project" value="TreeGrafter"/>
</dbReference>
<reference evidence="3 4" key="1">
    <citation type="journal article" date="2016" name="Genome Biol. Evol.">
        <title>Divergent and convergent evolution of fungal pathogenicity.</title>
        <authorList>
            <person name="Shang Y."/>
            <person name="Xiao G."/>
            <person name="Zheng P."/>
            <person name="Cen K."/>
            <person name="Zhan S."/>
            <person name="Wang C."/>
        </authorList>
    </citation>
    <scope>NUCLEOTIDE SEQUENCE [LARGE SCALE GENOMIC DNA]</scope>
    <source>
        <strain evidence="3 4">ARSEF 2679</strain>
    </source>
</reference>
<name>A0A167V6D8_CORFA</name>
<comment type="caution">
    <text evidence="3">The sequence shown here is derived from an EMBL/GenBank/DDBJ whole genome shotgun (WGS) entry which is preliminary data.</text>
</comment>
<gene>
    <name evidence="3" type="ORF">ISF_05284</name>
</gene>
<feature type="transmembrane region" description="Helical" evidence="2">
    <location>
        <begin position="180"/>
        <end position="199"/>
    </location>
</feature>
<feature type="region of interest" description="Disordered" evidence="1">
    <location>
        <begin position="266"/>
        <end position="286"/>
    </location>
</feature>
<dbReference type="STRING" id="1081104.A0A167V6D8"/>
<dbReference type="AlphaFoldDB" id="A0A167V6D8"/>
<dbReference type="PANTHER" id="PTHR12242">
    <property type="entry name" value="OS02G0130600 PROTEIN-RELATED"/>
    <property type="match status" value="1"/>
</dbReference>
<feature type="transmembrane region" description="Helical" evidence="2">
    <location>
        <begin position="219"/>
        <end position="242"/>
    </location>
</feature>
<dbReference type="PANTHER" id="PTHR12242:SF1">
    <property type="entry name" value="MYND-TYPE DOMAIN-CONTAINING PROTEIN"/>
    <property type="match status" value="1"/>
</dbReference>
<organism evidence="3 4">
    <name type="scientific">Cordyceps fumosorosea (strain ARSEF 2679)</name>
    <name type="common">Isaria fumosorosea</name>
    <dbReference type="NCBI Taxonomy" id="1081104"/>
    <lineage>
        <taxon>Eukaryota</taxon>
        <taxon>Fungi</taxon>
        <taxon>Dikarya</taxon>
        <taxon>Ascomycota</taxon>
        <taxon>Pezizomycotina</taxon>
        <taxon>Sordariomycetes</taxon>
        <taxon>Hypocreomycetidae</taxon>
        <taxon>Hypocreales</taxon>
        <taxon>Cordycipitaceae</taxon>
        <taxon>Cordyceps</taxon>
    </lineage>
</organism>
<dbReference type="OrthoDB" id="419711at2759"/>
<evidence type="ECO:0000256" key="2">
    <source>
        <dbReference type="SAM" id="Phobius"/>
    </source>
</evidence>
<feature type="transmembrane region" description="Helical" evidence="2">
    <location>
        <begin position="24"/>
        <end position="44"/>
    </location>
</feature>
<feature type="compositionally biased region" description="Basic and acidic residues" evidence="1">
    <location>
        <begin position="271"/>
        <end position="286"/>
    </location>
</feature>
<proteinExistence type="predicted"/>
<protein>
    <submittedName>
        <fullName evidence="3">FAR-17a/AIG1-like protein</fullName>
    </submittedName>
</protein>
<feature type="transmembrane region" description="Helical" evidence="2">
    <location>
        <begin position="75"/>
        <end position="96"/>
    </location>
</feature>
<keyword evidence="2" id="KW-1133">Transmembrane helix</keyword>
<dbReference type="EMBL" id="AZHB01000012">
    <property type="protein sequence ID" value="OAA62275.1"/>
    <property type="molecule type" value="Genomic_DNA"/>
</dbReference>
<keyword evidence="2" id="KW-0812">Transmembrane</keyword>
<dbReference type="GeneID" id="30021576"/>
<evidence type="ECO:0000313" key="3">
    <source>
        <dbReference type="EMBL" id="OAA62275.1"/>
    </source>
</evidence>
<evidence type="ECO:0000313" key="4">
    <source>
        <dbReference type="Proteomes" id="UP000076744"/>
    </source>
</evidence>
<dbReference type="RefSeq" id="XP_018704025.1">
    <property type="nucleotide sequence ID" value="XM_018848889.1"/>
</dbReference>
<accession>A0A167V6D8</accession>
<feature type="transmembrane region" description="Helical" evidence="2">
    <location>
        <begin position="116"/>
        <end position="137"/>
    </location>
</feature>
<keyword evidence="2" id="KW-0472">Membrane</keyword>
<dbReference type="Proteomes" id="UP000076744">
    <property type="component" value="Unassembled WGS sequence"/>
</dbReference>